<name>A0A949NHK3_9FIRM</name>
<dbReference type="PANTHER" id="PTHR43133">
    <property type="entry name" value="RNA POLYMERASE ECF-TYPE SIGMA FACTO"/>
    <property type="match status" value="1"/>
</dbReference>
<dbReference type="AlphaFoldDB" id="A0A949NHK3"/>
<comment type="caution">
    <text evidence="7">The sequence shown here is derived from an EMBL/GenBank/DDBJ whole genome shotgun (WGS) entry which is preliminary data.</text>
</comment>
<dbReference type="InterPro" id="IPR013249">
    <property type="entry name" value="RNA_pol_sigma70_r4_t2"/>
</dbReference>
<dbReference type="Pfam" id="PF08281">
    <property type="entry name" value="Sigma70_r4_2"/>
    <property type="match status" value="1"/>
</dbReference>
<dbReference type="Proteomes" id="UP000712157">
    <property type="component" value="Unassembled WGS sequence"/>
</dbReference>
<dbReference type="InterPro" id="IPR013325">
    <property type="entry name" value="RNA_pol_sigma_r2"/>
</dbReference>
<dbReference type="EMBL" id="JAHQCW010000008">
    <property type="protein sequence ID" value="MBU9736305.1"/>
    <property type="molecule type" value="Genomic_DNA"/>
</dbReference>
<dbReference type="GO" id="GO:0003677">
    <property type="term" value="F:DNA binding"/>
    <property type="evidence" value="ECO:0007669"/>
    <property type="project" value="InterPro"/>
</dbReference>
<dbReference type="Gene3D" id="1.10.1740.10">
    <property type="match status" value="1"/>
</dbReference>
<proteinExistence type="inferred from homology"/>
<evidence type="ECO:0000259" key="6">
    <source>
        <dbReference type="Pfam" id="PF08281"/>
    </source>
</evidence>
<reference evidence="7" key="1">
    <citation type="submission" date="2021-06" db="EMBL/GenBank/DDBJ databases">
        <title>Description of novel taxa of the family Lachnospiraceae.</title>
        <authorList>
            <person name="Chaplin A.V."/>
            <person name="Sokolova S.R."/>
            <person name="Pikina A.P."/>
            <person name="Korzhanova M."/>
            <person name="Belova V."/>
            <person name="Korostin D."/>
            <person name="Efimov B.A."/>
        </authorList>
    </citation>
    <scope>NUCLEOTIDE SEQUENCE</scope>
    <source>
        <strain evidence="7">ASD5720</strain>
    </source>
</reference>
<organism evidence="7 8">
    <name type="scientific">Diplocloster agilis</name>
    <dbReference type="NCBI Taxonomy" id="2850323"/>
    <lineage>
        <taxon>Bacteria</taxon>
        <taxon>Bacillati</taxon>
        <taxon>Bacillota</taxon>
        <taxon>Clostridia</taxon>
        <taxon>Lachnospirales</taxon>
        <taxon>Lachnospiraceae</taxon>
        <taxon>Diplocloster</taxon>
    </lineage>
</organism>
<evidence type="ECO:0000256" key="2">
    <source>
        <dbReference type="ARBA" id="ARBA00023015"/>
    </source>
</evidence>
<feature type="domain" description="RNA polymerase sigma-70 region 2" evidence="5">
    <location>
        <begin position="12"/>
        <end position="79"/>
    </location>
</feature>
<dbReference type="InterPro" id="IPR039425">
    <property type="entry name" value="RNA_pol_sigma-70-like"/>
</dbReference>
<keyword evidence="4" id="KW-0804">Transcription</keyword>
<keyword evidence="3" id="KW-0731">Sigma factor</keyword>
<keyword evidence="2" id="KW-0805">Transcription regulation</keyword>
<dbReference type="RefSeq" id="WP_238721199.1">
    <property type="nucleotide sequence ID" value="NZ_JAHQCW010000008.1"/>
</dbReference>
<evidence type="ECO:0000256" key="1">
    <source>
        <dbReference type="ARBA" id="ARBA00010641"/>
    </source>
</evidence>
<evidence type="ECO:0000313" key="8">
    <source>
        <dbReference type="Proteomes" id="UP000712157"/>
    </source>
</evidence>
<evidence type="ECO:0000259" key="5">
    <source>
        <dbReference type="Pfam" id="PF04542"/>
    </source>
</evidence>
<dbReference type="GO" id="GO:0016987">
    <property type="term" value="F:sigma factor activity"/>
    <property type="evidence" value="ECO:0007669"/>
    <property type="project" value="UniProtKB-KW"/>
</dbReference>
<dbReference type="Gene3D" id="1.10.10.10">
    <property type="entry name" value="Winged helix-like DNA-binding domain superfamily/Winged helix DNA-binding domain"/>
    <property type="match status" value="1"/>
</dbReference>
<protein>
    <submittedName>
        <fullName evidence="7">Sigma-70 family RNA polymerase sigma factor</fullName>
    </submittedName>
</protein>
<comment type="similarity">
    <text evidence="1">Belongs to the sigma-70 factor family. ECF subfamily.</text>
</comment>
<dbReference type="Pfam" id="PF04542">
    <property type="entry name" value="Sigma70_r2"/>
    <property type="match status" value="1"/>
</dbReference>
<accession>A0A949NHK3</accession>
<dbReference type="CDD" id="cd06171">
    <property type="entry name" value="Sigma70_r4"/>
    <property type="match status" value="1"/>
</dbReference>
<dbReference type="NCBIfam" id="TIGR02937">
    <property type="entry name" value="sigma70-ECF"/>
    <property type="match status" value="1"/>
</dbReference>
<gene>
    <name evidence="7" type="ORF">KTH89_07120</name>
</gene>
<sequence length="170" mass="20362">MGHISEQKYAQLMTDNRRRFYRIAYSYVKNEQDALDIVSESTYKGLKYLKSLKESAFFITWMTRIVINTAIDHERKNARLVIFGDYMMEPEEHGLTGFDEEVIFDLYDAIDILEPDEKTCIILKYFEEYTFREISEILNMPESTVKSKIYKCLRHMKNYMEGVKCHDKFR</sequence>
<dbReference type="SUPFAM" id="SSF88659">
    <property type="entry name" value="Sigma3 and sigma4 domains of RNA polymerase sigma factors"/>
    <property type="match status" value="1"/>
</dbReference>
<dbReference type="SUPFAM" id="SSF88946">
    <property type="entry name" value="Sigma2 domain of RNA polymerase sigma factors"/>
    <property type="match status" value="1"/>
</dbReference>
<evidence type="ECO:0000256" key="4">
    <source>
        <dbReference type="ARBA" id="ARBA00023163"/>
    </source>
</evidence>
<dbReference type="InterPro" id="IPR007627">
    <property type="entry name" value="RNA_pol_sigma70_r2"/>
</dbReference>
<feature type="domain" description="RNA polymerase sigma factor 70 region 4 type 2" evidence="6">
    <location>
        <begin position="105"/>
        <end position="156"/>
    </location>
</feature>
<dbReference type="InterPro" id="IPR014284">
    <property type="entry name" value="RNA_pol_sigma-70_dom"/>
</dbReference>
<dbReference type="GO" id="GO:0006352">
    <property type="term" value="P:DNA-templated transcription initiation"/>
    <property type="evidence" value="ECO:0007669"/>
    <property type="project" value="InterPro"/>
</dbReference>
<keyword evidence="8" id="KW-1185">Reference proteome</keyword>
<dbReference type="InterPro" id="IPR013324">
    <property type="entry name" value="RNA_pol_sigma_r3/r4-like"/>
</dbReference>
<evidence type="ECO:0000256" key="3">
    <source>
        <dbReference type="ARBA" id="ARBA00023082"/>
    </source>
</evidence>
<dbReference type="PANTHER" id="PTHR43133:SF51">
    <property type="entry name" value="RNA POLYMERASE SIGMA FACTOR"/>
    <property type="match status" value="1"/>
</dbReference>
<evidence type="ECO:0000313" key="7">
    <source>
        <dbReference type="EMBL" id="MBU9736305.1"/>
    </source>
</evidence>
<dbReference type="InterPro" id="IPR036388">
    <property type="entry name" value="WH-like_DNA-bd_sf"/>
</dbReference>